<reference evidence="4" key="1">
    <citation type="journal article" date="2019" name="Int. J. Syst. Evol. Microbiol.">
        <title>The Global Catalogue of Microorganisms (GCM) 10K type strain sequencing project: providing services to taxonomists for standard genome sequencing and annotation.</title>
        <authorList>
            <consortium name="The Broad Institute Genomics Platform"/>
            <consortium name="The Broad Institute Genome Sequencing Center for Infectious Disease"/>
            <person name="Wu L."/>
            <person name="Ma J."/>
        </authorList>
    </citation>
    <scope>NUCLEOTIDE SEQUENCE [LARGE SCALE GENOMIC DNA]</scope>
    <source>
        <strain evidence="4">CGMCC 1.12778</strain>
    </source>
</reference>
<comment type="caution">
    <text evidence="3">The sequence shown here is derived from an EMBL/GenBank/DDBJ whole genome shotgun (WGS) entry which is preliminary data.</text>
</comment>
<dbReference type="Pfam" id="PF18029">
    <property type="entry name" value="Glyoxalase_6"/>
    <property type="match status" value="1"/>
</dbReference>
<dbReference type="CDD" id="cd06587">
    <property type="entry name" value="VOC"/>
    <property type="match status" value="1"/>
</dbReference>
<sequence>MSCRISELVLNCADPELLARFWRGVLGYVEPDREDGAIEIGPPAGFGGLQPTIFLSPSSNPRVGRLPLHIDVNPVDRDQDAELERLLALERGGPTSGRPARSNGTSCRTPKETSSASCASGSIPEMRNLAAPTSRRRPGTFNYSVPASS</sequence>
<keyword evidence="4" id="KW-1185">Reference proteome</keyword>
<name>A0ABQ2AKX9_9MICC</name>
<dbReference type="Gene3D" id="3.10.180.10">
    <property type="entry name" value="2,3-Dihydroxybiphenyl 1,2-Dioxygenase, domain 1"/>
    <property type="match status" value="1"/>
</dbReference>
<proteinExistence type="predicted"/>
<accession>A0ABQ2AKX9</accession>
<evidence type="ECO:0000256" key="1">
    <source>
        <dbReference type="SAM" id="MobiDB-lite"/>
    </source>
</evidence>
<evidence type="ECO:0000259" key="2">
    <source>
        <dbReference type="Pfam" id="PF18029"/>
    </source>
</evidence>
<evidence type="ECO:0000313" key="4">
    <source>
        <dbReference type="Proteomes" id="UP000643279"/>
    </source>
</evidence>
<dbReference type="PANTHER" id="PTHR35908">
    <property type="entry name" value="HYPOTHETICAL FUSION PROTEIN"/>
    <property type="match status" value="1"/>
</dbReference>
<feature type="compositionally biased region" description="Polar residues" evidence="1">
    <location>
        <begin position="102"/>
        <end position="120"/>
    </location>
</feature>
<protein>
    <recommendedName>
        <fullName evidence="2">Glyoxalase-like domain-containing protein</fullName>
    </recommendedName>
</protein>
<gene>
    <name evidence="3" type="ORF">GCM10007170_07390</name>
</gene>
<dbReference type="Proteomes" id="UP000643279">
    <property type="component" value="Unassembled WGS sequence"/>
</dbReference>
<dbReference type="InterPro" id="IPR041581">
    <property type="entry name" value="Glyoxalase_6"/>
</dbReference>
<feature type="region of interest" description="Disordered" evidence="1">
    <location>
        <begin position="88"/>
        <end position="149"/>
    </location>
</feature>
<dbReference type="InterPro" id="IPR029068">
    <property type="entry name" value="Glyas_Bleomycin-R_OHBP_Dase"/>
</dbReference>
<dbReference type="SUPFAM" id="SSF54593">
    <property type="entry name" value="Glyoxalase/Bleomycin resistance protein/Dihydroxybiphenyl dioxygenase"/>
    <property type="match status" value="1"/>
</dbReference>
<feature type="domain" description="Glyoxalase-like" evidence="2">
    <location>
        <begin position="8"/>
        <end position="89"/>
    </location>
</feature>
<dbReference type="PANTHER" id="PTHR35908:SF1">
    <property type="entry name" value="CONSERVED PROTEIN"/>
    <property type="match status" value="1"/>
</dbReference>
<organism evidence="3 4">
    <name type="scientific">Arthrobacter liuii</name>
    <dbReference type="NCBI Taxonomy" id="1476996"/>
    <lineage>
        <taxon>Bacteria</taxon>
        <taxon>Bacillati</taxon>
        <taxon>Actinomycetota</taxon>
        <taxon>Actinomycetes</taxon>
        <taxon>Micrococcales</taxon>
        <taxon>Micrococcaceae</taxon>
        <taxon>Arthrobacter</taxon>
    </lineage>
</organism>
<dbReference type="EMBL" id="BMFW01000002">
    <property type="protein sequence ID" value="GGH91376.1"/>
    <property type="molecule type" value="Genomic_DNA"/>
</dbReference>
<evidence type="ECO:0000313" key="3">
    <source>
        <dbReference type="EMBL" id="GGH91376.1"/>
    </source>
</evidence>